<dbReference type="Pfam" id="PF00550">
    <property type="entry name" value="PP-binding"/>
    <property type="match status" value="1"/>
</dbReference>
<dbReference type="InterPro" id="IPR036736">
    <property type="entry name" value="ACP-like_sf"/>
</dbReference>
<keyword evidence="2" id="KW-0597">Phosphoprotein</keyword>
<accession>A0A2W5T773</accession>
<dbReference type="Proteomes" id="UP000249061">
    <property type="component" value="Unassembled WGS sequence"/>
</dbReference>
<feature type="domain" description="Carrier" evidence="3">
    <location>
        <begin position="1"/>
        <end position="78"/>
    </location>
</feature>
<dbReference type="Gene3D" id="1.10.1200.10">
    <property type="entry name" value="ACP-like"/>
    <property type="match status" value="1"/>
</dbReference>
<proteinExistence type="predicted"/>
<sequence length="86" mass="9261">MATVSISQLFAQAALEVNGKKLEGLSKDTVISKLGLDSVAIMELVSFFEEKLNIRMPDEDLAKVQTIGDLGEVVKRLVPAGTEVTI</sequence>
<dbReference type="PROSITE" id="PS50075">
    <property type="entry name" value="CARRIER"/>
    <property type="match status" value="1"/>
</dbReference>
<reference evidence="4 5" key="1">
    <citation type="submission" date="2017-08" db="EMBL/GenBank/DDBJ databases">
        <title>Infants hospitalized years apart are colonized by the same room-sourced microbial strains.</title>
        <authorList>
            <person name="Brooks B."/>
            <person name="Olm M.R."/>
            <person name="Firek B.A."/>
            <person name="Baker R."/>
            <person name="Thomas B.C."/>
            <person name="Morowitz M.J."/>
            <person name="Banfield J.F."/>
        </authorList>
    </citation>
    <scope>NUCLEOTIDE SEQUENCE [LARGE SCALE GENOMIC DNA]</scope>
    <source>
        <strain evidence="4">S2_003_000_R2_14</strain>
    </source>
</reference>
<dbReference type="InterPro" id="IPR006162">
    <property type="entry name" value="Ppantetheine_attach_site"/>
</dbReference>
<gene>
    <name evidence="4" type="ORF">DI536_28150</name>
</gene>
<dbReference type="AlphaFoldDB" id="A0A2W5T773"/>
<evidence type="ECO:0000256" key="1">
    <source>
        <dbReference type="ARBA" id="ARBA00022450"/>
    </source>
</evidence>
<evidence type="ECO:0000313" key="4">
    <source>
        <dbReference type="EMBL" id="PZR07325.1"/>
    </source>
</evidence>
<evidence type="ECO:0000259" key="3">
    <source>
        <dbReference type="PROSITE" id="PS50075"/>
    </source>
</evidence>
<name>A0A2W5T773_9BACT</name>
<evidence type="ECO:0000313" key="5">
    <source>
        <dbReference type="Proteomes" id="UP000249061"/>
    </source>
</evidence>
<dbReference type="EMBL" id="QFQP01000032">
    <property type="protein sequence ID" value="PZR07325.1"/>
    <property type="molecule type" value="Genomic_DNA"/>
</dbReference>
<protein>
    <submittedName>
        <fullName evidence="4">Acyl carrier protein</fullName>
    </submittedName>
</protein>
<comment type="caution">
    <text evidence="4">The sequence shown here is derived from an EMBL/GenBank/DDBJ whole genome shotgun (WGS) entry which is preliminary data.</text>
</comment>
<dbReference type="SUPFAM" id="SSF47336">
    <property type="entry name" value="ACP-like"/>
    <property type="match status" value="1"/>
</dbReference>
<dbReference type="InterPro" id="IPR009081">
    <property type="entry name" value="PP-bd_ACP"/>
</dbReference>
<organism evidence="4 5">
    <name type="scientific">Archangium gephyra</name>
    <dbReference type="NCBI Taxonomy" id="48"/>
    <lineage>
        <taxon>Bacteria</taxon>
        <taxon>Pseudomonadati</taxon>
        <taxon>Myxococcota</taxon>
        <taxon>Myxococcia</taxon>
        <taxon>Myxococcales</taxon>
        <taxon>Cystobacterineae</taxon>
        <taxon>Archangiaceae</taxon>
        <taxon>Archangium</taxon>
    </lineage>
</organism>
<keyword evidence="1" id="KW-0596">Phosphopantetheine</keyword>
<dbReference type="PROSITE" id="PS00012">
    <property type="entry name" value="PHOSPHOPANTETHEINE"/>
    <property type="match status" value="1"/>
</dbReference>
<evidence type="ECO:0000256" key="2">
    <source>
        <dbReference type="ARBA" id="ARBA00022553"/>
    </source>
</evidence>